<accession>A0A3B0ZU34</accession>
<evidence type="ECO:0000313" key="1">
    <source>
        <dbReference type="EMBL" id="VAW90892.1"/>
    </source>
</evidence>
<name>A0A3B0ZU34_9ZZZZ</name>
<organism evidence="1">
    <name type="scientific">hydrothermal vent metagenome</name>
    <dbReference type="NCBI Taxonomy" id="652676"/>
    <lineage>
        <taxon>unclassified sequences</taxon>
        <taxon>metagenomes</taxon>
        <taxon>ecological metagenomes</taxon>
    </lineage>
</organism>
<gene>
    <name evidence="1" type="ORF">MNBD_GAMMA21-626</name>
</gene>
<reference evidence="1" key="1">
    <citation type="submission" date="2018-06" db="EMBL/GenBank/DDBJ databases">
        <authorList>
            <person name="Zhirakovskaya E."/>
        </authorList>
    </citation>
    <scope>NUCLEOTIDE SEQUENCE</scope>
</reference>
<protein>
    <submittedName>
        <fullName evidence="1">Uncharacterized protein</fullName>
    </submittedName>
</protein>
<dbReference type="AlphaFoldDB" id="A0A3B0ZU34"/>
<sequence length="250" mass="28156">MTNTHSLNGIFNVDINTMRDLFDSAVACCLENADQDHAGLDLPPEALNKSMQQYFAVISTINDQSEPNLAINQDEIEDLADYGLGLLEKFTECAQKLNCDESFSIFEQLSIPLAIWAAQHNFTINNIEVVVNAISNTANHTQDKAHLSELIDTIEVIIESIGANIKADQDKANMGRPWRILNLNQGIIATRSQDPKRMEAVFEQLIYRLPDDAAGFFAEGMEQMDSIDYPKHVRDVMQKYFHQTNKPTLH</sequence>
<proteinExistence type="predicted"/>
<dbReference type="EMBL" id="UOFR01000007">
    <property type="protein sequence ID" value="VAW90892.1"/>
    <property type="molecule type" value="Genomic_DNA"/>
</dbReference>